<dbReference type="SUPFAM" id="SSF52833">
    <property type="entry name" value="Thioredoxin-like"/>
    <property type="match status" value="1"/>
</dbReference>
<evidence type="ECO:0000259" key="2">
    <source>
        <dbReference type="PROSITE" id="PS51352"/>
    </source>
</evidence>
<dbReference type="RefSeq" id="WP_223214169.1">
    <property type="nucleotide sequence ID" value="NZ_JBHTMH010000004.1"/>
</dbReference>
<protein>
    <submittedName>
        <fullName evidence="3">Thiol:disulfide interchange protein TlpA</fullName>
    </submittedName>
</protein>
<gene>
    <name evidence="3" type="primary">tlpA</name>
    <name evidence="3" type="ORF">DEVEQU_02056</name>
</gene>
<name>A0A447IBY2_9HYPH</name>
<dbReference type="Proteomes" id="UP000268844">
    <property type="component" value="Unassembled WGS sequence"/>
</dbReference>
<evidence type="ECO:0000313" key="4">
    <source>
        <dbReference type="Proteomes" id="UP000268844"/>
    </source>
</evidence>
<dbReference type="PANTHER" id="PTHR42852:SF17">
    <property type="entry name" value="THIOREDOXIN-LIKE PROTEIN HI_1115"/>
    <property type="match status" value="1"/>
</dbReference>
<accession>A0A447IBY2</accession>
<dbReference type="PANTHER" id="PTHR42852">
    <property type="entry name" value="THIOL:DISULFIDE INTERCHANGE PROTEIN DSBE"/>
    <property type="match status" value="1"/>
</dbReference>
<keyword evidence="1" id="KW-0676">Redox-active center</keyword>
<dbReference type="GO" id="GO:0015036">
    <property type="term" value="F:disulfide oxidoreductase activity"/>
    <property type="evidence" value="ECO:0007669"/>
    <property type="project" value="UniProtKB-ARBA"/>
</dbReference>
<dbReference type="PROSITE" id="PS00194">
    <property type="entry name" value="THIOREDOXIN_1"/>
    <property type="match status" value="1"/>
</dbReference>
<dbReference type="PROSITE" id="PS51352">
    <property type="entry name" value="THIOREDOXIN_2"/>
    <property type="match status" value="1"/>
</dbReference>
<dbReference type="Gene3D" id="3.40.30.10">
    <property type="entry name" value="Glutaredoxin"/>
    <property type="match status" value="1"/>
</dbReference>
<dbReference type="InterPro" id="IPR000866">
    <property type="entry name" value="AhpC/TSA"/>
</dbReference>
<feature type="domain" description="Thioredoxin" evidence="2">
    <location>
        <begin position="69"/>
        <end position="217"/>
    </location>
</feature>
<proteinExistence type="predicted"/>
<dbReference type="EMBL" id="UZWD01000025">
    <property type="protein sequence ID" value="VDS04915.1"/>
    <property type="molecule type" value="Genomic_DNA"/>
</dbReference>
<dbReference type="InterPro" id="IPR017937">
    <property type="entry name" value="Thioredoxin_CS"/>
</dbReference>
<evidence type="ECO:0000256" key="1">
    <source>
        <dbReference type="ARBA" id="ARBA00023284"/>
    </source>
</evidence>
<keyword evidence="4" id="KW-1185">Reference proteome</keyword>
<dbReference type="CDD" id="cd02966">
    <property type="entry name" value="TlpA_like_family"/>
    <property type="match status" value="1"/>
</dbReference>
<dbReference type="InterPro" id="IPR050553">
    <property type="entry name" value="Thioredoxin_ResA/DsbE_sf"/>
</dbReference>
<dbReference type="InterPro" id="IPR036249">
    <property type="entry name" value="Thioredoxin-like_sf"/>
</dbReference>
<reference evidence="3 4" key="1">
    <citation type="submission" date="2018-12" db="EMBL/GenBank/DDBJ databases">
        <authorList>
            <person name="Criscuolo A."/>
        </authorList>
    </citation>
    <scope>NUCLEOTIDE SEQUENCE [LARGE SCALE GENOMIC DNA]</scope>
    <source>
        <strain evidence="3">ACIP1116281</strain>
    </source>
</reference>
<organism evidence="3 4">
    <name type="scientific">Devosia equisanguinis</name>
    <dbReference type="NCBI Taxonomy" id="2490941"/>
    <lineage>
        <taxon>Bacteria</taxon>
        <taxon>Pseudomonadati</taxon>
        <taxon>Pseudomonadota</taxon>
        <taxon>Alphaproteobacteria</taxon>
        <taxon>Hyphomicrobiales</taxon>
        <taxon>Devosiaceae</taxon>
        <taxon>Devosia</taxon>
    </lineage>
</organism>
<evidence type="ECO:0000313" key="3">
    <source>
        <dbReference type="EMBL" id="VDS04915.1"/>
    </source>
</evidence>
<sequence>MSDMNPTQPTARNRLAMVAALGVAGVGVAIAAWVYLGNAATASSCPVQSMQAQVIDAAAVGQLAALNGTGEGRGYADMAFKDASGKDMTIADFSGKALLVNFWASWCVPCREEMPALDAVATEYNSDKFMVLPINLDIGAGGQEKAEAFLDDGQFANLPLYADSTFSAFERLKREAVAVGLPATLLLDPEGCELAVLQGPAEWDSEDGKAVVNALIGLRG</sequence>
<dbReference type="Pfam" id="PF00578">
    <property type="entry name" value="AhpC-TSA"/>
    <property type="match status" value="1"/>
</dbReference>
<dbReference type="InterPro" id="IPR013766">
    <property type="entry name" value="Thioredoxin_domain"/>
</dbReference>
<dbReference type="AlphaFoldDB" id="A0A447IBY2"/>
<dbReference type="GO" id="GO:0016209">
    <property type="term" value="F:antioxidant activity"/>
    <property type="evidence" value="ECO:0007669"/>
    <property type="project" value="InterPro"/>
</dbReference>